<gene>
    <name evidence="2" type="ORF">Adt_13308</name>
</gene>
<evidence type="ECO:0000256" key="1">
    <source>
        <dbReference type="SAM" id="Phobius"/>
    </source>
</evidence>
<proteinExistence type="predicted"/>
<keyword evidence="1" id="KW-1133">Transmembrane helix</keyword>
<sequence length="142" mass="15872">MNYELLKKWPHHEISPWMQIQTFYSVINNSTKTSIDCAAGGSLMNKIYGEDSEIFEDMASISYFNLKKKSGQIPESISNHVPSEVVMVMLNWDIFREVVAVVGGGMWMVGVAHVVINLGFGCCWVGRNCGRRKVGGGPVWLD</sequence>
<comment type="caution">
    <text evidence="2">The sequence shown here is derived from an EMBL/GenBank/DDBJ whole genome shotgun (WGS) entry which is preliminary data.</text>
</comment>
<accession>A0ABD1TWF3</accession>
<feature type="transmembrane region" description="Helical" evidence="1">
    <location>
        <begin position="98"/>
        <end position="125"/>
    </location>
</feature>
<dbReference type="Proteomes" id="UP001604336">
    <property type="component" value="Unassembled WGS sequence"/>
</dbReference>
<organism evidence="2 3">
    <name type="scientific">Abeliophyllum distichum</name>
    <dbReference type="NCBI Taxonomy" id="126358"/>
    <lineage>
        <taxon>Eukaryota</taxon>
        <taxon>Viridiplantae</taxon>
        <taxon>Streptophyta</taxon>
        <taxon>Embryophyta</taxon>
        <taxon>Tracheophyta</taxon>
        <taxon>Spermatophyta</taxon>
        <taxon>Magnoliopsida</taxon>
        <taxon>eudicotyledons</taxon>
        <taxon>Gunneridae</taxon>
        <taxon>Pentapetalae</taxon>
        <taxon>asterids</taxon>
        <taxon>lamiids</taxon>
        <taxon>Lamiales</taxon>
        <taxon>Oleaceae</taxon>
        <taxon>Forsythieae</taxon>
        <taxon>Abeliophyllum</taxon>
    </lineage>
</organism>
<protein>
    <submittedName>
        <fullName evidence="2">Uncharacterized protein</fullName>
    </submittedName>
</protein>
<name>A0ABD1TWF3_9LAMI</name>
<evidence type="ECO:0000313" key="3">
    <source>
        <dbReference type="Proteomes" id="UP001604336"/>
    </source>
</evidence>
<dbReference type="AlphaFoldDB" id="A0ABD1TWF3"/>
<keyword evidence="3" id="KW-1185">Reference proteome</keyword>
<evidence type="ECO:0000313" key="2">
    <source>
        <dbReference type="EMBL" id="KAL2517061.1"/>
    </source>
</evidence>
<reference evidence="3" key="1">
    <citation type="submission" date="2024-07" db="EMBL/GenBank/DDBJ databases">
        <title>Two chromosome-level genome assemblies of Korean endemic species Abeliophyllum distichum and Forsythia ovata (Oleaceae).</title>
        <authorList>
            <person name="Jang H."/>
        </authorList>
    </citation>
    <scope>NUCLEOTIDE SEQUENCE [LARGE SCALE GENOMIC DNA]</scope>
</reference>
<dbReference type="EMBL" id="JBFOLK010000004">
    <property type="protein sequence ID" value="KAL2517061.1"/>
    <property type="molecule type" value="Genomic_DNA"/>
</dbReference>
<keyword evidence="1" id="KW-0472">Membrane</keyword>
<keyword evidence="1" id="KW-0812">Transmembrane</keyword>